<dbReference type="AlphaFoldDB" id="A0A508ABX9"/>
<organism evidence="3 4">
    <name type="scientific">Marilutibacter maris</name>
    <dbReference type="NCBI Taxonomy" id="1605891"/>
    <lineage>
        <taxon>Bacteria</taxon>
        <taxon>Pseudomonadati</taxon>
        <taxon>Pseudomonadota</taxon>
        <taxon>Gammaproteobacteria</taxon>
        <taxon>Lysobacterales</taxon>
        <taxon>Lysobacteraceae</taxon>
        <taxon>Marilutibacter</taxon>
    </lineage>
</organism>
<evidence type="ECO:0000313" key="3">
    <source>
        <dbReference type="EMBL" id="KAB8172439.1"/>
    </source>
</evidence>
<reference evidence="3 4" key="1">
    <citation type="submission" date="2019-10" db="EMBL/GenBank/DDBJ databases">
        <title>Lysobacter alkalisoli sp. nov., isolated from saline-alkaline soil.</title>
        <authorList>
            <person name="Sun J.-Q."/>
        </authorList>
    </citation>
    <scope>NUCLEOTIDE SEQUENCE [LARGE SCALE GENOMIC DNA]</scope>
    <source>
        <strain evidence="3 4">KCTC 42381</strain>
    </source>
</reference>
<dbReference type="InterPro" id="IPR006597">
    <property type="entry name" value="Sel1-like"/>
</dbReference>
<protein>
    <submittedName>
        <fullName evidence="3">Uncharacterized protein</fullName>
    </submittedName>
</protein>
<feature type="signal peptide" evidence="2">
    <location>
        <begin position="1"/>
        <end position="23"/>
    </location>
</feature>
<comment type="caution">
    <text evidence="3">The sequence shown here is derived from an EMBL/GenBank/DDBJ whole genome shotgun (WGS) entry which is preliminary data.</text>
</comment>
<feature type="chain" id="PRO_5043837211" evidence="2">
    <location>
        <begin position="24"/>
        <end position="278"/>
    </location>
</feature>
<proteinExistence type="predicted"/>
<feature type="region of interest" description="Disordered" evidence="1">
    <location>
        <begin position="230"/>
        <end position="278"/>
    </location>
</feature>
<evidence type="ECO:0000256" key="2">
    <source>
        <dbReference type="SAM" id="SignalP"/>
    </source>
</evidence>
<gene>
    <name evidence="3" type="ORF">FKV24_014845</name>
</gene>
<name>A0A508ABX9_9GAMM</name>
<dbReference type="EMBL" id="VICD02000254">
    <property type="protein sequence ID" value="KAB8172439.1"/>
    <property type="molecule type" value="Genomic_DNA"/>
</dbReference>
<evidence type="ECO:0000256" key="1">
    <source>
        <dbReference type="SAM" id="MobiDB-lite"/>
    </source>
</evidence>
<keyword evidence="2" id="KW-0732">Signal</keyword>
<accession>A0A508ABX9</accession>
<evidence type="ECO:0000313" key="4">
    <source>
        <dbReference type="Proteomes" id="UP000320431"/>
    </source>
</evidence>
<feature type="compositionally biased region" description="Low complexity" evidence="1">
    <location>
        <begin position="262"/>
        <end position="278"/>
    </location>
</feature>
<dbReference type="SUPFAM" id="SSF81901">
    <property type="entry name" value="HCP-like"/>
    <property type="match status" value="1"/>
</dbReference>
<sequence length="278" mass="30713">MKRSIRIVTAALLLVGAASLAQAQDGPPPDPTADPLMISAGFLSAHPDLRYRLLGLERYREQRFEDAFRFFQRSAFYADKPSQGMVAEMLWKGEGVAQDRALAYAWMDLAAERGYLGFLGLRERYWNALDEAERARALEQGQAVYAKYGDAAAQPRLATVLRRERKNITGSRTGFVGSLQIFVPGPGGYQPIDGSKLHDDRFWDPEKYMAWHDAIWARPMIGRVDVGEVEKVDEPEPLPSRIPKAAPETDAQEPTTPDADESGLGTQPPQPGQAASGP</sequence>
<dbReference type="InterPro" id="IPR011990">
    <property type="entry name" value="TPR-like_helical_dom_sf"/>
</dbReference>
<dbReference type="Proteomes" id="UP000320431">
    <property type="component" value="Unassembled WGS sequence"/>
</dbReference>
<dbReference type="Gene3D" id="1.25.40.10">
    <property type="entry name" value="Tetratricopeptide repeat domain"/>
    <property type="match status" value="1"/>
</dbReference>
<dbReference type="SMART" id="SM00671">
    <property type="entry name" value="SEL1"/>
    <property type="match status" value="1"/>
</dbReference>
<dbReference type="RefSeq" id="WP_141482939.1">
    <property type="nucleotide sequence ID" value="NZ_VICD02000254.1"/>
</dbReference>